<sequence length="147" mass="15411">MSTSGYHVLQYAFVDSRGEVVMSAYTHAPSPVALIGSAPAKVGAEPLSPEAFERMATQICAGARLIGFHKRLQGGLLPERARRAAAGLQCAAQTFEKRVGRGEVGGRGEAPSLAACLEHAGLPQPASDDAEAQALAVRDLWRWATAA</sequence>
<dbReference type="Proteomes" id="UP001597237">
    <property type="component" value="Unassembled WGS sequence"/>
</dbReference>
<comment type="caution">
    <text evidence="1">The sequence shown here is derived from an EMBL/GenBank/DDBJ whole genome shotgun (WGS) entry which is preliminary data.</text>
</comment>
<evidence type="ECO:0000313" key="2">
    <source>
        <dbReference type="Proteomes" id="UP001597237"/>
    </source>
</evidence>
<gene>
    <name evidence="1" type="ORF">ACFSC0_05485</name>
</gene>
<proteinExistence type="predicted"/>
<keyword evidence="2" id="KW-1185">Reference proteome</keyword>
<organism evidence="1 2">
    <name type="scientific">Phenylobacterium terrae</name>
    <dbReference type="NCBI Taxonomy" id="2665495"/>
    <lineage>
        <taxon>Bacteria</taxon>
        <taxon>Pseudomonadati</taxon>
        <taxon>Pseudomonadota</taxon>
        <taxon>Alphaproteobacteria</taxon>
        <taxon>Caulobacterales</taxon>
        <taxon>Caulobacteraceae</taxon>
        <taxon>Phenylobacterium</taxon>
    </lineage>
</organism>
<accession>A0ABW4MXX8</accession>
<evidence type="ECO:0000313" key="1">
    <source>
        <dbReference type="EMBL" id="MFD1782837.1"/>
    </source>
</evidence>
<name>A0ABW4MXX8_9CAUL</name>
<dbReference type="EMBL" id="JBHUEY010000001">
    <property type="protein sequence ID" value="MFD1782837.1"/>
    <property type="molecule type" value="Genomic_DNA"/>
</dbReference>
<reference evidence="2" key="1">
    <citation type="journal article" date="2019" name="Int. J. Syst. Evol. Microbiol.">
        <title>The Global Catalogue of Microorganisms (GCM) 10K type strain sequencing project: providing services to taxonomists for standard genome sequencing and annotation.</title>
        <authorList>
            <consortium name="The Broad Institute Genomics Platform"/>
            <consortium name="The Broad Institute Genome Sequencing Center for Infectious Disease"/>
            <person name="Wu L."/>
            <person name="Ma J."/>
        </authorList>
    </citation>
    <scope>NUCLEOTIDE SEQUENCE [LARGE SCALE GENOMIC DNA]</scope>
    <source>
        <strain evidence="2">DFY28</strain>
    </source>
</reference>
<protein>
    <submittedName>
        <fullName evidence="1">Uncharacterized protein</fullName>
    </submittedName>
</protein>